<dbReference type="Gene3D" id="2.10.22.10">
    <property type="entry name" value="Antistasin, domain 1"/>
    <property type="match status" value="1"/>
</dbReference>
<reference evidence="2 3" key="1">
    <citation type="submission" date="2011-02" db="EMBL/GenBank/DDBJ databases">
        <title>The Genome Sequence of Sphaeroforma arctica JP610.</title>
        <authorList>
            <consortium name="The Broad Institute Genome Sequencing Platform"/>
            <person name="Russ C."/>
            <person name="Cuomo C."/>
            <person name="Young S.K."/>
            <person name="Zeng Q."/>
            <person name="Gargeya S."/>
            <person name="Alvarado L."/>
            <person name="Berlin A."/>
            <person name="Chapman S.B."/>
            <person name="Chen Z."/>
            <person name="Freedman E."/>
            <person name="Gellesch M."/>
            <person name="Goldberg J."/>
            <person name="Griggs A."/>
            <person name="Gujja S."/>
            <person name="Heilman E."/>
            <person name="Heiman D."/>
            <person name="Howarth C."/>
            <person name="Mehta T."/>
            <person name="Neiman D."/>
            <person name="Pearson M."/>
            <person name="Roberts A."/>
            <person name="Saif S."/>
            <person name="Shea T."/>
            <person name="Shenoy N."/>
            <person name="Sisk P."/>
            <person name="Stolte C."/>
            <person name="Sykes S."/>
            <person name="White J."/>
            <person name="Yandava C."/>
            <person name="Burger G."/>
            <person name="Gray M.W."/>
            <person name="Holland P.W.H."/>
            <person name="King N."/>
            <person name="Lang F.B.F."/>
            <person name="Roger A.J."/>
            <person name="Ruiz-Trillo I."/>
            <person name="Haas B."/>
            <person name="Nusbaum C."/>
            <person name="Birren B."/>
        </authorList>
    </citation>
    <scope>NUCLEOTIDE SEQUENCE [LARGE SCALE GENOMIC DNA]</scope>
    <source>
        <strain evidence="2 3">JP610</strain>
    </source>
</reference>
<gene>
    <name evidence="2" type="ORF">SARC_12747</name>
</gene>
<dbReference type="AlphaFoldDB" id="A0A0L0FD93"/>
<protein>
    <submittedName>
        <fullName evidence="2">Uncharacterized protein</fullName>
    </submittedName>
</protein>
<accession>A0A0L0FD93</accession>
<proteinExistence type="predicted"/>
<feature type="chain" id="PRO_5005538648" evidence="1">
    <location>
        <begin position="21"/>
        <end position="191"/>
    </location>
</feature>
<organism evidence="2 3">
    <name type="scientific">Sphaeroforma arctica JP610</name>
    <dbReference type="NCBI Taxonomy" id="667725"/>
    <lineage>
        <taxon>Eukaryota</taxon>
        <taxon>Ichthyosporea</taxon>
        <taxon>Ichthyophonida</taxon>
        <taxon>Sphaeroforma</taxon>
    </lineage>
</organism>
<evidence type="ECO:0000256" key="1">
    <source>
        <dbReference type="SAM" id="SignalP"/>
    </source>
</evidence>
<feature type="signal peptide" evidence="1">
    <location>
        <begin position="1"/>
        <end position="20"/>
    </location>
</feature>
<evidence type="ECO:0000313" key="3">
    <source>
        <dbReference type="Proteomes" id="UP000054560"/>
    </source>
</evidence>
<keyword evidence="1" id="KW-0732">Signal</keyword>
<name>A0A0L0FD93_9EUKA</name>
<dbReference type="GeneID" id="25913251"/>
<dbReference type="EMBL" id="KQ244149">
    <property type="protein sequence ID" value="KNC74710.1"/>
    <property type="molecule type" value="Genomic_DNA"/>
</dbReference>
<dbReference type="RefSeq" id="XP_014148612.1">
    <property type="nucleotide sequence ID" value="XM_014293137.1"/>
</dbReference>
<evidence type="ECO:0000313" key="2">
    <source>
        <dbReference type="EMBL" id="KNC74710.1"/>
    </source>
</evidence>
<keyword evidence="3" id="KW-1185">Reference proteome</keyword>
<sequence>MKFFTTTLCVLASASAVTMAGSSGTSSFELCKKWIEDNECPAGFKYNELAKHVRIKPHGVSWSTFDPMVLCCTPDQCHDMIPCGSPCENGYKTGHDGCGLPECRPKSCPAAKPQMEFELYCQWGFKLGEDGCEIAECREEPKSEWLTCKDNNQDVCKDKYNKKVKNNRKCQRWFSNSHRNMKCASHFCCKE</sequence>
<dbReference type="Proteomes" id="UP000054560">
    <property type="component" value="Unassembled WGS sequence"/>
</dbReference>